<evidence type="ECO:0000256" key="6">
    <source>
        <dbReference type="ARBA" id="ARBA00022438"/>
    </source>
</evidence>
<dbReference type="PANTHER" id="PTHR46322">
    <property type="entry name" value="PUROMYCIN-SENSITIVE AMINOPEPTIDASE"/>
    <property type="match status" value="1"/>
</dbReference>
<dbReference type="NCBIfam" id="TIGR02414">
    <property type="entry name" value="pepN_proteo"/>
    <property type="match status" value="1"/>
</dbReference>
<dbReference type="InterPro" id="IPR038438">
    <property type="entry name" value="PepN_Ig-like_sf"/>
</dbReference>
<evidence type="ECO:0000259" key="16">
    <source>
        <dbReference type="Pfam" id="PF17900"/>
    </source>
</evidence>
<keyword evidence="10" id="KW-0862">Zinc</keyword>
<evidence type="ECO:0000256" key="9">
    <source>
        <dbReference type="ARBA" id="ARBA00022801"/>
    </source>
</evidence>
<evidence type="ECO:0000256" key="11">
    <source>
        <dbReference type="ARBA" id="ARBA00023049"/>
    </source>
</evidence>
<evidence type="ECO:0000256" key="7">
    <source>
        <dbReference type="ARBA" id="ARBA00022670"/>
    </source>
</evidence>
<dbReference type="Gene3D" id="2.60.40.1840">
    <property type="match status" value="1"/>
</dbReference>
<dbReference type="InterPro" id="IPR014782">
    <property type="entry name" value="Peptidase_M1_dom"/>
</dbReference>
<dbReference type="RefSeq" id="WP_311656506.1">
    <property type="nucleotide sequence ID" value="NZ_JAVRHY010000001.1"/>
</dbReference>
<evidence type="ECO:0000313" key="17">
    <source>
        <dbReference type="EMBL" id="MDT0616967.1"/>
    </source>
</evidence>
<dbReference type="Pfam" id="PF01433">
    <property type="entry name" value="Peptidase_M1"/>
    <property type="match status" value="1"/>
</dbReference>
<dbReference type="Gene3D" id="1.10.390.10">
    <property type="entry name" value="Neutral Protease Domain 2"/>
    <property type="match status" value="1"/>
</dbReference>
<keyword evidence="18" id="KW-1185">Reference proteome</keyword>
<dbReference type="PANTHER" id="PTHR46322:SF1">
    <property type="entry name" value="PUROMYCIN-SENSITIVE AMINOPEPTIDASE"/>
    <property type="match status" value="1"/>
</dbReference>
<dbReference type="Pfam" id="PF11940">
    <property type="entry name" value="DUF3458"/>
    <property type="match status" value="1"/>
</dbReference>
<dbReference type="CDD" id="cd09600">
    <property type="entry name" value="M1_APN"/>
    <property type="match status" value="1"/>
</dbReference>
<dbReference type="InterPro" id="IPR037144">
    <property type="entry name" value="Peptidase_M1_pepN_C_sf"/>
</dbReference>
<evidence type="ECO:0000256" key="10">
    <source>
        <dbReference type="ARBA" id="ARBA00022833"/>
    </source>
</evidence>
<evidence type="ECO:0000259" key="15">
    <source>
        <dbReference type="Pfam" id="PF17432"/>
    </source>
</evidence>
<feature type="domain" description="Peptidase M1 alanyl aminopeptidase Ig-like fold" evidence="14">
    <location>
        <begin position="449"/>
        <end position="543"/>
    </location>
</feature>
<feature type="domain" description="Aminopeptidase N-like N-terminal" evidence="16">
    <location>
        <begin position="50"/>
        <end position="191"/>
    </location>
</feature>
<comment type="cofactor">
    <cofactor evidence="2">
        <name>Zn(2+)</name>
        <dbReference type="ChEBI" id="CHEBI:29105"/>
    </cofactor>
</comment>
<dbReference type="EMBL" id="JAVRHY010000001">
    <property type="protein sequence ID" value="MDT0616967.1"/>
    <property type="molecule type" value="Genomic_DNA"/>
</dbReference>
<evidence type="ECO:0000256" key="2">
    <source>
        <dbReference type="ARBA" id="ARBA00001947"/>
    </source>
</evidence>
<dbReference type="InterPro" id="IPR045357">
    <property type="entry name" value="Aminopeptidase_N-like_N"/>
</dbReference>
<dbReference type="Proteomes" id="UP001259982">
    <property type="component" value="Unassembled WGS sequence"/>
</dbReference>
<comment type="caution">
    <text evidence="17">The sequence shown here is derived from an EMBL/GenBank/DDBJ whole genome shotgun (WGS) entry which is preliminary data.</text>
</comment>
<gene>
    <name evidence="17" type="primary">pepN</name>
    <name evidence="17" type="ORF">RM531_00625</name>
</gene>
<organism evidence="17 18">
    <name type="scientific">Spectribacter acetivorans</name>
    <dbReference type="NCBI Taxonomy" id="3075603"/>
    <lineage>
        <taxon>Bacteria</taxon>
        <taxon>Pseudomonadati</taxon>
        <taxon>Pseudomonadota</taxon>
        <taxon>Gammaproteobacteria</taxon>
        <taxon>Salinisphaerales</taxon>
        <taxon>Salinisphaeraceae</taxon>
        <taxon>Spectribacter</taxon>
    </lineage>
</organism>
<dbReference type="EC" id="3.4.11.2" evidence="4 12"/>
<feature type="domain" description="Peptidase M1 membrane alanine aminopeptidase" evidence="13">
    <location>
        <begin position="231"/>
        <end position="441"/>
    </location>
</feature>
<reference evidence="17 18" key="1">
    <citation type="submission" date="2023-09" db="EMBL/GenBank/DDBJ databases">
        <authorList>
            <person name="Rey-Velasco X."/>
        </authorList>
    </citation>
    <scope>NUCLEOTIDE SEQUENCE [LARGE SCALE GENOMIC DNA]</scope>
    <source>
        <strain evidence="17 18">P385</strain>
    </source>
</reference>
<dbReference type="InterPro" id="IPR012779">
    <property type="entry name" value="Peptidase_M1_pepN"/>
</dbReference>
<dbReference type="Gene3D" id="3.30.2010.30">
    <property type="match status" value="1"/>
</dbReference>
<dbReference type="PRINTS" id="PR00756">
    <property type="entry name" value="ALADIPTASE"/>
</dbReference>
<dbReference type="Gene3D" id="1.25.50.10">
    <property type="entry name" value="Peptidase M1, alanyl aminopeptidase, C-terminal domain"/>
    <property type="match status" value="1"/>
</dbReference>
<keyword evidence="7" id="KW-0645">Protease</keyword>
<evidence type="ECO:0000256" key="1">
    <source>
        <dbReference type="ARBA" id="ARBA00000098"/>
    </source>
</evidence>
<dbReference type="GO" id="GO:0016285">
    <property type="term" value="F:alanyl aminopeptidase activity"/>
    <property type="evidence" value="ECO:0007669"/>
    <property type="project" value="UniProtKB-EC"/>
</dbReference>
<protein>
    <recommendedName>
        <fullName evidence="5 12">Aminopeptidase N</fullName>
        <ecNumber evidence="4 12">3.4.11.2</ecNumber>
    </recommendedName>
</protein>
<keyword evidence="9 17" id="KW-0378">Hydrolase</keyword>
<accession>A0ABU3B562</accession>
<sequence length="870" mass="95944">MTGPAPQPKFRRDYQPPTYRIDHVDLHVDIGEGVTRIGSRLSIARDPAASADAPLRLDGRAMQLQAIRIDGEPVPESGYSVDAEGLTLSAPPARFELAIEVDIDPDANTALEGFYRSGRILCTQCEAEGFSRITYFPDRPDVMATYRTRIEADAARYPVLLSNGDRVDHGDLPDGRHFAVYEDPFAKPCYLFAMVAGDLAEVADTYRTGSGREVALRFYTDHGSENELDHAVHSLKQAMAWDEKAYGLEYDLDTYMVVAVGSFNMGAMENKGLNIFNTSCVLASPDTATDGDYVRVRDVVAHEYFHNWTGNRVTCRDWFQLSLKESLTVFREQQFAADHGSPGVTRIEQVRMLRDIQFPEDAGPNAHPVRPESYIEMNNFYTITIYEKGAEIIRMLHVILGHEGFTRGVQHYLSEHDGGAVTIEDFVTALETAKGADLARFRLWYSQAGTPVVTVHDEYADGRYRLTLSQHTPDTPGQTDKAPLHIPFGLGLLETDGRAVDLGERSLLTLDQPEQSWTFEGLSARPVPSLLRGFSAPVRVEYDHRTEDLAHLLAHDSDPVARWGAGQELALAAMRAAVAAHQAGEALPAPAALIEAVEHLLSDPPADHELLTEMLTLPTERRLADQYSQFDVDAVVAAHGHVKRQLAVSLATRFEALLTESPLDGYRFEPAEVGRRRLNAVALDYLAAGDASGIDARCLALYHDADNMTDRMAALQALRDRPGSARDEAMAAFAERGRDHALVLDKWFALQATSRLPDAVTRVAELDADSRFDATNPNRVRALIGSFARGNLPGFHQVDGAGYAWLAGHVRQLNELNPQIAARLVGPLAEWGRVAGPRGAAMREQLSMLSRASLSPDVYEMVTRALDQPD</sequence>
<keyword evidence="8" id="KW-0479">Metal-binding</keyword>
<evidence type="ECO:0000256" key="3">
    <source>
        <dbReference type="ARBA" id="ARBA00010136"/>
    </source>
</evidence>
<keyword evidence="11" id="KW-0482">Metalloprotease</keyword>
<dbReference type="InterPro" id="IPR024601">
    <property type="entry name" value="Peptidase_M1_pepN_C"/>
</dbReference>
<dbReference type="InterPro" id="IPR042097">
    <property type="entry name" value="Aminopeptidase_N-like_N_sf"/>
</dbReference>
<feature type="domain" description="Peptidase M1 alanyl aminopeptidase C-terminal" evidence="15">
    <location>
        <begin position="547"/>
        <end position="866"/>
    </location>
</feature>
<dbReference type="Pfam" id="PF17900">
    <property type="entry name" value="Peptidase_M1_N"/>
    <property type="match status" value="1"/>
</dbReference>
<evidence type="ECO:0000256" key="5">
    <source>
        <dbReference type="ARBA" id="ARBA00015611"/>
    </source>
</evidence>
<keyword evidence="6 17" id="KW-0031">Aminopeptidase</keyword>
<comment type="catalytic activity">
    <reaction evidence="1">
        <text>Release of an N-terminal amino acid, Xaa-|-Yaa- from a peptide, amide or arylamide. Xaa is preferably Ala, but may be most amino acids including Pro (slow action). When a terminal hydrophobic residue is followed by a prolyl residue, the two may be released as an intact Xaa-Pro dipeptide.</text>
        <dbReference type="EC" id="3.4.11.2"/>
    </reaction>
</comment>
<evidence type="ECO:0000313" key="18">
    <source>
        <dbReference type="Proteomes" id="UP001259982"/>
    </source>
</evidence>
<dbReference type="InterPro" id="IPR027268">
    <property type="entry name" value="Peptidase_M4/M1_CTD_sf"/>
</dbReference>
<evidence type="ECO:0000259" key="13">
    <source>
        <dbReference type="Pfam" id="PF01433"/>
    </source>
</evidence>
<evidence type="ECO:0000256" key="4">
    <source>
        <dbReference type="ARBA" id="ARBA00012564"/>
    </source>
</evidence>
<evidence type="ECO:0000256" key="8">
    <source>
        <dbReference type="ARBA" id="ARBA00022723"/>
    </source>
</evidence>
<name>A0ABU3B562_9GAMM</name>
<comment type="similarity">
    <text evidence="3">Belongs to the peptidase M1 family.</text>
</comment>
<dbReference type="SUPFAM" id="SSF55486">
    <property type="entry name" value="Metalloproteases ('zincins'), catalytic domain"/>
    <property type="match status" value="1"/>
</dbReference>
<dbReference type="SUPFAM" id="SSF63737">
    <property type="entry name" value="Leukotriene A4 hydrolase N-terminal domain"/>
    <property type="match status" value="1"/>
</dbReference>
<evidence type="ECO:0000256" key="12">
    <source>
        <dbReference type="NCBIfam" id="TIGR02414"/>
    </source>
</evidence>
<dbReference type="InterPro" id="IPR001930">
    <property type="entry name" value="Peptidase_M1"/>
</dbReference>
<evidence type="ECO:0000259" key="14">
    <source>
        <dbReference type="Pfam" id="PF11940"/>
    </source>
</evidence>
<dbReference type="InterPro" id="IPR035414">
    <property type="entry name" value="Peptidase_M1_pepN_Ig-like"/>
</dbReference>
<proteinExistence type="inferred from homology"/>
<dbReference type="Gene3D" id="2.60.40.1730">
    <property type="entry name" value="tricorn interacting facor f3 domain"/>
    <property type="match status" value="1"/>
</dbReference>
<dbReference type="Pfam" id="PF17432">
    <property type="entry name" value="DUF3458_C"/>
    <property type="match status" value="1"/>
</dbReference>